<reference evidence="1" key="1">
    <citation type="submission" date="2018-05" db="EMBL/GenBank/DDBJ databases">
        <authorList>
            <person name="Lanie J.A."/>
            <person name="Ng W.-L."/>
            <person name="Kazmierczak K.M."/>
            <person name="Andrzejewski T.M."/>
            <person name="Davidsen T.M."/>
            <person name="Wayne K.J."/>
            <person name="Tettelin H."/>
            <person name="Glass J.I."/>
            <person name="Rusch D."/>
            <person name="Podicherti R."/>
            <person name="Tsui H.-C.T."/>
            <person name="Winkler M.E."/>
        </authorList>
    </citation>
    <scope>NUCLEOTIDE SEQUENCE</scope>
</reference>
<dbReference type="Pfam" id="PF04199">
    <property type="entry name" value="Cyclase"/>
    <property type="match status" value="1"/>
</dbReference>
<organism evidence="1">
    <name type="scientific">marine metagenome</name>
    <dbReference type="NCBI Taxonomy" id="408172"/>
    <lineage>
        <taxon>unclassified sequences</taxon>
        <taxon>metagenomes</taxon>
        <taxon>ecological metagenomes</taxon>
    </lineage>
</organism>
<dbReference type="GO" id="GO:0019441">
    <property type="term" value="P:L-tryptophan catabolic process to kynurenine"/>
    <property type="evidence" value="ECO:0007669"/>
    <property type="project" value="InterPro"/>
</dbReference>
<name>A0A382DEX5_9ZZZZ</name>
<proteinExistence type="predicted"/>
<dbReference type="InterPro" id="IPR037175">
    <property type="entry name" value="KFase_sf"/>
</dbReference>
<evidence type="ECO:0000313" key="1">
    <source>
        <dbReference type="EMBL" id="SVB36572.1"/>
    </source>
</evidence>
<dbReference type="SUPFAM" id="SSF102198">
    <property type="entry name" value="Putative cyclase"/>
    <property type="match status" value="1"/>
</dbReference>
<evidence type="ECO:0008006" key="2">
    <source>
        <dbReference type="Google" id="ProtNLM"/>
    </source>
</evidence>
<dbReference type="GO" id="GO:0004061">
    <property type="term" value="F:arylformamidase activity"/>
    <property type="evidence" value="ECO:0007669"/>
    <property type="project" value="InterPro"/>
</dbReference>
<gene>
    <name evidence="1" type="ORF">METZ01_LOCUS189426</name>
</gene>
<sequence>MASVVDPHSGLHFFELSHVWGHGTPSMPGHEDVSLKRGVKHAEHGVMTHRIRMVMHSSTHLNSPIHLIQKGEGVGELDIQKCFGVGAVIFVPKKKWELVTVSDLNSATPKVRSGDIVIIVTGWHTKYSDSLEYFGESPGLCIEAAEWLVEKGVKLVGVDTPQVDHPLATSLGPHRGGPLMKRLPKKYEDETGRDPKIDFPVWNGAHKILLEAGIPTIENVGGDVAELAGKQALIHAYPWKWIEGDASVIRLVGILDPSGDYRIEPGNG</sequence>
<dbReference type="InterPro" id="IPR007325">
    <property type="entry name" value="KFase/CYL"/>
</dbReference>
<dbReference type="Gene3D" id="3.50.30.50">
    <property type="entry name" value="Putative cyclase"/>
    <property type="match status" value="1"/>
</dbReference>
<dbReference type="AlphaFoldDB" id="A0A382DEX5"/>
<protein>
    <recommendedName>
        <fullName evidence="2">Cyclase family protein</fullName>
    </recommendedName>
</protein>
<dbReference type="PANTHER" id="PTHR31118:SF32">
    <property type="entry name" value="KYNURENINE FORMAMIDASE"/>
    <property type="match status" value="1"/>
</dbReference>
<accession>A0A382DEX5</accession>
<dbReference type="PANTHER" id="PTHR31118">
    <property type="entry name" value="CYCLASE-LIKE PROTEIN 2"/>
    <property type="match status" value="1"/>
</dbReference>
<dbReference type="EMBL" id="UINC01038894">
    <property type="protein sequence ID" value="SVB36572.1"/>
    <property type="molecule type" value="Genomic_DNA"/>
</dbReference>